<dbReference type="RefSeq" id="WP_110312174.1">
    <property type="nucleotide sequence ID" value="NZ_QICL01000031.1"/>
</dbReference>
<sequence length="849" mass="98462">MGKTVELEIIEWVKSLSYWEKYIASYILNNIDITNEILQKSYIFFKEDAGLIENHNLERQDIIFKGGIVNNEESNSLLKEVHSIKNVNALKEDQVIPIGEKLTLIYGENGVGKSGYIRLLNNVFKSRGDKSIVPNIYSPNQSKPPCCTFKFMKDSNIYEISYPESENSPEFNLYSVFDSSTAHAHLTQEDELTFIPNSFLFFDKFINNLQHILYLLSSEISSKQKPNPFRIYFEKETSTKTIIDELSANSKILEIKKLSEISEEEKSKNEIDVKELKTLNSTDIQKKANEISKIKSLLVDLNLKIEQSNLLFTKEQIESLQLRISNHGQNIELSKIEGIDQFKTDKFKSIGSNEWKNFIKSAEIYAKLQNLDISNIPIQIDYCLFCQQRLDESAKKTIESYWSFLSSKVENELKISSKDIKDLVNLYEQIDFDLIKKGTILEEWLKENYEDLLSNIESNLSLQKNYCVKILASLKNIEWNTEITTFQIDKKFIGDLNKILSDELLKLDIEKISERKKQLDKSNNEYLDRCRLAPLIDQIEEWINVCKWIKKAENKQFTTRKVTSKQKDLFTKYVTEDYVKTFNEECTLLNANFKVEIQQRGSKGTTLKKLSLKGETPAKILSEGEQRAIAFADFLSEVQMGGNVKGLFFDDPVNSLDHKRKYIIAQRIVEESKNKQVIIFTHDISFFMSLQSIAIENNVECTYTTIRKILNIPGIIISELPWPAMNVKERISKLKQKLQNLSPVENSDNVDEYYFQAKSWCGLLRESWERSVEEKLFNDAIQRFNPAIQTQRLKKAPFTVALYSDIEKGMGECSNWVHDQARALNQDAPNTKELKTYLDLFETFVKQFN</sequence>
<keyword evidence="3" id="KW-1185">Reference proteome</keyword>
<evidence type="ECO:0000313" key="2">
    <source>
        <dbReference type="EMBL" id="PXV60126.1"/>
    </source>
</evidence>
<dbReference type="Pfam" id="PF13166">
    <property type="entry name" value="AAA_13"/>
    <property type="match status" value="1"/>
</dbReference>
<evidence type="ECO:0000313" key="3">
    <source>
        <dbReference type="Proteomes" id="UP000247973"/>
    </source>
</evidence>
<dbReference type="Proteomes" id="UP000247973">
    <property type="component" value="Unassembled WGS sequence"/>
</dbReference>
<protein>
    <submittedName>
        <fullName evidence="2">Wobble nucleotide-excising tRNase</fullName>
    </submittedName>
</protein>
<dbReference type="Gene3D" id="3.40.50.300">
    <property type="entry name" value="P-loop containing nucleotide triphosphate hydrolases"/>
    <property type="match status" value="2"/>
</dbReference>
<reference evidence="2 3" key="1">
    <citation type="submission" date="2018-03" db="EMBL/GenBank/DDBJ databases">
        <title>Genomic Encyclopedia of Archaeal and Bacterial Type Strains, Phase II (KMG-II): from individual species to whole genera.</title>
        <authorList>
            <person name="Goeker M."/>
        </authorList>
    </citation>
    <scope>NUCLEOTIDE SEQUENCE [LARGE SCALE GENOMIC DNA]</scope>
    <source>
        <strain evidence="2 3">DSM 100214</strain>
    </source>
</reference>
<dbReference type="OrthoDB" id="9789562at2"/>
<evidence type="ECO:0000259" key="1">
    <source>
        <dbReference type="Pfam" id="PF13166"/>
    </source>
</evidence>
<dbReference type="AlphaFoldDB" id="A0A2V3PL22"/>
<organism evidence="2 3">
    <name type="scientific">Dysgonomonas alginatilytica</name>
    <dbReference type="NCBI Taxonomy" id="1605892"/>
    <lineage>
        <taxon>Bacteria</taxon>
        <taxon>Pseudomonadati</taxon>
        <taxon>Bacteroidota</taxon>
        <taxon>Bacteroidia</taxon>
        <taxon>Bacteroidales</taxon>
        <taxon>Dysgonomonadaceae</taxon>
        <taxon>Dysgonomonas</taxon>
    </lineage>
</organism>
<gene>
    <name evidence="2" type="ORF">CLV62_13146</name>
</gene>
<dbReference type="EMBL" id="QICL01000031">
    <property type="protein sequence ID" value="PXV60126.1"/>
    <property type="molecule type" value="Genomic_DNA"/>
</dbReference>
<feature type="domain" description="Protein CR006 P-loop" evidence="1">
    <location>
        <begin position="101"/>
        <end position="695"/>
    </location>
</feature>
<dbReference type="SUPFAM" id="SSF52540">
    <property type="entry name" value="P-loop containing nucleoside triphosphate hydrolases"/>
    <property type="match status" value="1"/>
</dbReference>
<proteinExistence type="predicted"/>
<comment type="caution">
    <text evidence="2">The sequence shown here is derived from an EMBL/GenBank/DDBJ whole genome shotgun (WGS) entry which is preliminary data.</text>
</comment>
<dbReference type="InterPro" id="IPR026866">
    <property type="entry name" value="CR006_AAA"/>
</dbReference>
<name>A0A2V3PL22_9BACT</name>
<accession>A0A2V3PL22</accession>
<dbReference type="InterPro" id="IPR027417">
    <property type="entry name" value="P-loop_NTPase"/>
</dbReference>